<evidence type="ECO:0000313" key="6">
    <source>
        <dbReference type="Proteomes" id="UP000295781"/>
    </source>
</evidence>
<dbReference type="RefSeq" id="WP_129351878.1">
    <property type="nucleotide sequence ID" value="NZ_CP012670.1"/>
</dbReference>
<protein>
    <recommendedName>
        <fullName evidence="2 3">Single-stranded DNA-binding protein</fullName>
        <shortName evidence="2">SSB</shortName>
    </recommendedName>
</protein>
<feature type="region of interest" description="Disordered" evidence="4">
    <location>
        <begin position="108"/>
        <end position="137"/>
    </location>
</feature>
<dbReference type="GO" id="GO:0006260">
    <property type="term" value="P:DNA replication"/>
    <property type="evidence" value="ECO:0007669"/>
    <property type="project" value="InterPro"/>
</dbReference>
<comment type="caution">
    <text evidence="2">Lacks conserved residue(s) required for the propagation of feature annotation.</text>
</comment>
<accession>A0A4V0NE70</accession>
<dbReference type="InterPro" id="IPR012340">
    <property type="entry name" value="NA-bd_OB-fold"/>
</dbReference>
<evidence type="ECO:0000313" key="5">
    <source>
        <dbReference type="EMBL" id="AUX25142.1"/>
    </source>
</evidence>
<keyword evidence="1 2" id="KW-0238">DNA-binding</keyword>
<dbReference type="PROSITE" id="PS50935">
    <property type="entry name" value="SSB"/>
    <property type="match status" value="1"/>
</dbReference>
<sequence length="137" mass="15124">MAYGINRVILAGNLGADPDLRHTQSGQAVLNLRMATTEPYFDKNGEKKERTDWHSVTLWNKRAEALASILRKGSQILVEGRLQTSSYDDREGNKRYKTEVVATNLVLLDKRSGGGQGRDDYQPSGSPGLGSTDDIPF</sequence>
<evidence type="ECO:0000256" key="2">
    <source>
        <dbReference type="HAMAP-Rule" id="MF_00984"/>
    </source>
</evidence>
<dbReference type="EMBL" id="CP012670">
    <property type="protein sequence ID" value="AUX25142.1"/>
    <property type="molecule type" value="Genomic_DNA"/>
</dbReference>
<dbReference type="GO" id="GO:0003697">
    <property type="term" value="F:single-stranded DNA binding"/>
    <property type="evidence" value="ECO:0007669"/>
    <property type="project" value="UniProtKB-UniRule"/>
</dbReference>
<dbReference type="PIRSF" id="PIRSF002070">
    <property type="entry name" value="SSB"/>
    <property type="match status" value="1"/>
</dbReference>
<dbReference type="PANTHER" id="PTHR10302:SF0">
    <property type="entry name" value="SINGLE-STRANDED DNA-BINDING PROTEIN, MITOCHONDRIAL"/>
    <property type="match status" value="1"/>
</dbReference>
<dbReference type="CDD" id="cd04496">
    <property type="entry name" value="SSB_OBF"/>
    <property type="match status" value="1"/>
</dbReference>
<name>A0A4V0NE70_SORCE</name>
<evidence type="ECO:0000256" key="1">
    <source>
        <dbReference type="ARBA" id="ARBA00023125"/>
    </source>
</evidence>
<organism evidence="5 6">
    <name type="scientific">Sorangium cellulosum</name>
    <name type="common">Polyangium cellulosum</name>
    <dbReference type="NCBI Taxonomy" id="56"/>
    <lineage>
        <taxon>Bacteria</taxon>
        <taxon>Pseudomonadati</taxon>
        <taxon>Myxococcota</taxon>
        <taxon>Polyangia</taxon>
        <taxon>Polyangiales</taxon>
        <taxon>Polyangiaceae</taxon>
        <taxon>Sorangium</taxon>
    </lineage>
</organism>
<dbReference type="InterPro" id="IPR011344">
    <property type="entry name" value="ssDNA-bd"/>
</dbReference>
<dbReference type="NCBIfam" id="TIGR00621">
    <property type="entry name" value="ssb"/>
    <property type="match status" value="1"/>
</dbReference>
<dbReference type="Proteomes" id="UP000295781">
    <property type="component" value="Chromosome"/>
</dbReference>
<evidence type="ECO:0000256" key="3">
    <source>
        <dbReference type="PIRNR" id="PIRNR002070"/>
    </source>
</evidence>
<dbReference type="PANTHER" id="PTHR10302">
    <property type="entry name" value="SINGLE-STRANDED DNA-BINDING PROTEIN"/>
    <property type="match status" value="1"/>
</dbReference>
<dbReference type="GO" id="GO:0009295">
    <property type="term" value="C:nucleoid"/>
    <property type="evidence" value="ECO:0007669"/>
    <property type="project" value="TreeGrafter"/>
</dbReference>
<dbReference type="HAMAP" id="MF_00984">
    <property type="entry name" value="SSB"/>
    <property type="match status" value="1"/>
</dbReference>
<proteinExistence type="inferred from homology"/>
<feature type="compositionally biased region" description="Basic and acidic residues" evidence="4">
    <location>
        <begin position="108"/>
        <end position="121"/>
    </location>
</feature>
<dbReference type="AlphaFoldDB" id="A0A4V0NE70"/>
<dbReference type="OrthoDB" id="9809878at2"/>
<reference evidence="5 6" key="1">
    <citation type="submission" date="2015-09" db="EMBL/GenBank/DDBJ databases">
        <title>Sorangium comparison.</title>
        <authorList>
            <person name="Zaburannyi N."/>
            <person name="Bunk B."/>
            <person name="Overmann J."/>
            <person name="Mueller R."/>
        </authorList>
    </citation>
    <scope>NUCLEOTIDE SEQUENCE [LARGE SCALE GENOMIC DNA]</scope>
    <source>
        <strain evidence="5 6">So ceGT47</strain>
    </source>
</reference>
<gene>
    <name evidence="5" type="primary">smpB</name>
    <name evidence="5" type="ORF">SOCEGT47_056860</name>
</gene>
<dbReference type="InterPro" id="IPR000424">
    <property type="entry name" value="Primosome_PriB/ssb"/>
</dbReference>
<dbReference type="SUPFAM" id="SSF50249">
    <property type="entry name" value="Nucleic acid-binding proteins"/>
    <property type="match status" value="1"/>
</dbReference>
<dbReference type="Gene3D" id="2.40.50.140">
    <property type="entry name" value="Nucleic acid-binding proteins"/>
    <property type="match status" value="1"/>
</dbReference>
<evidence type="ECO:0000256" key="4">
    <source>
        <dbReference type="SAM" id="MobiDB-lite"/>
    </source>
</evidence>
<comment type="subunit">
    <text evidence="2">Homotetramer.</text>
</comment>
<dbReference type="Pfam" id="PF00436">
    <property type="entry name" value="SSB"/>
    <property type="match status" value="1"/>
</dbReference>